<dbReference type="OrthoDB" id="9974612at2759"/>
<sequence length="120" mass="13960">MEIEMASIGDLNDKNLFSSTIFNEWLVVLLFPEEGWARSASSSYWTLTPFWWSRSRCKVVEVAGTRRYTTQAKMVDTGTGTLYIIGSFKRQTVDPDFKMTHFAVIRRRDYEKAYEDPNPT</sequence>
<dbReference type="AlphaFoldDB" id="A0A8J2MJ60"/>
<evidence type="ECO:0000313" key="1">
    <source>
        <dbReference type="EMBL" id="CAG5094930.1"/>
    </source>
</evidence>
<proteinExistence type="predicted"/>
<evidence type="ECO:0000313" key="2">
    <source>
        <dbReference type="Proteomes" id="UP000786811"/>
    </source>
</evidence>
<protein>
    <submittedName>
        <fullName evidence="1">Uncharacterized protein</fullName>
    </submittedName>
</protein>
<organism evidence="1 2">
    <name type="scientific">Cotesia congregata</name>
    <name type="common">Parasitoid wasp</name>
    <name type="synonym">Apanteles congregatus</name>
    <dbReference type="NCBI Taxonomy" id="51543"/>
    <lineage>
        <taxon>Eukaryota</taxon>
        <taxon>Metazoa</taxon>
        <taxon>Ecdysozoa</taxon>
        <taxon>Arthropoda</taxon>
        <taxon>Hexapoda</taxon>
        <taxon>Insecta</taxon>
        <taxon>Pterygota</taxon>
        <taxon>Neoptera</taxon>
        <taxon>Endopterygota</taxon>
        <taxon>Hymenoptera</taxon>
        <taxon>Apocrita</taxon>
        <taxon>Ichneumonoidea</taxon>
        <taxon>Braconidae</taxon>
        <taxon>Microgastrinae</taxon>
        <taxon>Cotesia</taxon>
    </lineage>
</organism>
<dbReference type="EMBL" id="CAJNRD030001121">
    <property type="protein sequence ID" value="CAG5094930.1"/>
    <property type="molecule type" value="Genomic_DNA"/>
</dbReference>
<reference evidence="1" key="1">
    <citation type="submission" date="2021-04" db="EMBL/GenBank/DDBJ databases">
        <authorList>
            <person name="Chebbi M.A.C M."/>
        </authorList>
    </citation>
    <scope>NUCLEOTIDE SEQUENCE</scope>
</reference>
<gene>
    <name evidence="1" type="ORF">HICCMSTLAB_LOCUS7455</name>
</gene>
<dbReference type="Proteomes" id="UP000786811">
    <property type="component" value="Unassembled WGS sequence"/>
</dbReference>
<keyword evidence="2" id="KW-1185">Reference proteome</keyword>
<comment type="caution">
    <text evidence="1">The sequence shown here is derived from an EMBL/GenBank/DDBJ whole genome shotgun (WGS) entry which is preliminary data.</text>
</comment>
<accession>A0A8J2MJ60</accession>
<name>A0A8J2MJ60_COTCN</name>